<gene>
    <name evidence="1" type="ORF">SDC9_154067</name>
</gene>
<organism evidence="1">
    <name type="scientific">bioreactor metagenome</name>
    <dbReference type="NCBI Taxonomy" id="1076179"/>
    <lineage>
        <taxon>unclassified sequences</taxon>
        <taxon>metagenomes</taxon>
        <taxon>ecological metagenomes</taxon>
    </lineage>
</organism>
<proteinExistence type="predicted"/>
<comment type="caution">
    <text evidence="1">The sequence shown here is derived from an EMBL/GenBank/DDBJ whole genome shotgun (WGS) entry which is preliminary data.</text>
</comment>
<name>A0A645EZA5_9ZZZZ</name>
<evidence type="ECO:0000313" key="1">
    <source>
        <dbReference type="EMBL" id="MPN06810.1"/>
    </source>
</evidence>
<sequence length="122" mass="12750">MDSLYARIVVSGAERVAADGAGHHFVPAVVHGVAAVDGLFQIETAATFGQTVLQPLPDAHDFDHPVCDIFGSGHPAGNGIAAFAAVRFAGGVSVAEARRNQMPHFTEPFQEIDGQPASSMIR</sequence>
<dbReference type="EMBL" id="VSSQ01052751">
    <property type="protein sequence ID" value="MPN06810.1"/>
    <property type="molecule type" value="Genomic_DNA"/>
</dbReference>
<dbReference type="AlphaFoldDB" id="A0A645EZA5"/>
<accession>A0A645EZA5</accession>
<protein>
    <submittedName>
        <fullName evidence="1">Uncharacterized protein</fullName>
    </submittedName>
</protein>
<reference evidence="1" key="1">
    <citation type="submission" date="2019-08" db="EMBL/GenBank/DDBJ databases">
        <authorList>
            <person name="Kucharzyk K."/>
            <person name="Murdoch R.W."/>
            <person name="Higgins S."/>
            <person name="Loffler F."/>
        </authorList>
    </citation>
    <scope>NUCLEOTIDE SEQUENCE</scope>
</reference>